<dbReference type="RefSeq" id="WP_093277190.1">
    <property type="nucleotide sequence ID" value="NZ_FNDD01000025.1"/>
</dbReference>
<dbReference type="Proteomes" id="UP000198854">
    <property type="component" value="Unassembled WGS sequence"/>
</dbReference>
<gene>
    <name evidence="2" type="ORF">SAMN04488136_12568</name>
</gene>
<organism evidence="2 3">
    <name type="scientific">Vibrio xiamenensis</name>
    <dbReference type="NCBI Taxonomy" id="861298"/>
    <lineage>
        <taxon>Bacteria</taxon>
        <taxon>Pseudomonadati</taxon>
        <taxon>Pseudomonadota</taxon>
        <taxon>Gammaproteobacteria</taxon>
        <taxon>Vibrionales</taxon>
        <taxon>Vibrionaceae</taxon>
        <taxon>Vibrio</taxon>
    </lineage>
</organism>
<evidence type="ECO:0000313" key="3">
    <source>
        <dbReference type="Proteomes" id="UP000198854"/>
    </source>
</evidence>
<feature type="domain" description="Transcriptional regulator HTH-type FeoC" evidence="1">
    <location>
        <begin position="3"/>
        <end position="53"/>
    </location>
</feature>
<dbReference type="EMBL" id="FNDD01000025">
    <property type="protein sequence ID" value="SDH71168.1"/>
    <property type="molecule type" value="Genomic_DNA"/>
</dbReference>
<dbReference type="InterPro" id="IPR036390">
    <property type="entry name" value="WH_DNA-bd_sf"/>
</dbReference>
<dbReference type="Gene3D" id="1.10.10.10">
    <property type="entry name" value="Winged helix-like DNA-binding domain superfamily/Winged helix DNA-binding domain"/>
    <property type="match status" value="1"/>
</dbReference>
<dbReference type="InterPro" id="IPR036388">
    <property type="entry name" value="WH-like_DNA-bd_sf"/>
</dbReference>
<protein>
    <submittedName>
        <fullName evidence="2">Putative ferrous iron transport protein C</fullName>
    </submittedName>
</protein>
<name>A0A1G8EMS1_9VIBR</name>
<evidence type="ECO:0000313" key="2">
    <source>
        <dbReference type="EMBL" id="SDH71168.1"/>
    </source>
</evidence>
<reference evidence="2 3" key="1">
    <citation type="submission" date="2016-10" db="EMBL/GenBank/DDBJ databases">
        <authorList>
            <person name="de Groot N.N."/>
        </authorList>
    </citation>
    <scope>NUCLEOTIDE SEQUENCE [LARGE SCALE GENOMIC DNA]</scope>
    <source>
        <strain evidence="2 3">CGMCC 1.10228</strain>
    </source>
</reference>
<dbReference type="AlphaFoldDB" id="A0A1G8EMS1"/>
<dbReference type="InterPro" id="IPR015102">
    <property type="entry name" value="Tscrpt_reg_HTH_FeoC"/>
</dbReference>
<evidence type="ECO:0000259" key="1">
    <source>
        <dbReference type="Pfam" id="PF09012"/>
    </source>
</evidence>
<dbReference type="STRING" id="861298.SAMN04488136_12568"/>
<dbReference type="OrthoDB" id="467062at2"/>
<proteinExistence type="predicted"/>
<accession>A0A1G8EMS1</accession>
<dbReference type="SUPFAM" id="SSF46785">
    <property type="entry name" value="Winged helix' DNA-binding domain"/>
    <property type="match status" value="1"/>
</dbReference>
<sequence length="76" mass="8548">MIVSELKHYLEQNHGASAKELARKFALSEDGVDAMLAILIRKGLISKMVDTNRDSQVRQVRYVTNQEQGLSLTVTM</sequence>
<keyword evidence="3" id="KW-1185">Reference proteome</keyword>
<dbReference type="Pfam" id="PF09012">
    <property type="entry name" value="FeoC"/>
    <property type="match status" value="1"/>
</dbReference>